<dbReference type="PROSITE" id="PS00061">
    <property type="entry name" value="ADH_SHORT"/>
    <property type="match status" value="1"/>
</dbReference>
<reference evidence="3 4" key="1">
    <citation type="submission" date="2016-10" db="EMBL/GenBank/DDBJ databases">
        <authorList>
            <person name="de Groot N.N."/>
        </authorList>
    </citation>
    <scope>NUCLEOTIDE SEQUENCE [LARGE SCALE GENOMIC DNA]</scope>
    <source>
        <strain>J11</strain>
        <strain evidence="4">PG 39</strain>
    </source>
</reference>
<dbReference type="InterPro" id="IPR036291">
    <property type="entry name" value="NAD(P)-bd_dom_sf"/>
</dbReference>
<protein>
    <submittedName>
        <fullName evidence="3">NAD(P)-dependent dehydrogenase, short-chain alcohol dehydrogenase family</fullName>
    </submittedName>
</protein>
<gene>
    <name evidence="3" type="ORF">SAMN05660282_01787</name>
</gene>
<evidence type="ECO:0000256" key="1">
    <source>
        <dbReference type="ARBA" id="ARBA00006484"/>
    </source>
</evidence>
<comment type="similarity">
    <text evidence="1">Belongs to the short-chain dehydrogenases/reductases (SDR) family.</text>
</comment>
<dbReference type="Proteomes" id="UP000199065">
    <property type="component" value="Unassembled WGS sequence"/>
</dbReference>
<proteinExistence type="inferred from homology"/>
<dbReference type="PANTHER" id="PTHR43658:SF8">
    <property type="entry name" value="17-BETA-HYDROXYSTEROID DEHYDROGENASE 14-RELATED"/>
    <property type="match status" value="1"/>
</dbReference>
<dbReference type="EMBL" id="FOPJ01000012">
    <property type="protein sequence ID" value="SFG73703.1"/>
    <property type="molecule type" value="Genomic_DNA"/>
</dbReference>
<dbReference type="RefSeq" id="WP_092286544.1">
    <property type="nucleotide sequence ID" value="NZ_FOPJ01000012.1"/>
</dbReference>
<evidence type="ECO:0000313" key="3">
    <source>
        <dbReference type="EMBL" id="SFG73703.1"/>
    </source>
</evidence>
<dbReference type="SUPFAM" id="SSF51735">
    <property type="entry name" value="NAD(P)-binding Rossmann-fold domains"/>
    <property type="match status" value="1"/>
</dbReference>
<dbReference type="STRING" id="185761.SAMN05660282_01787"/>
<dbReference type="OrthoDB" id="9795647at2"/>
<evidence type="ECO:0000256" key="2">
    <source>
        <dbReference type="ARBA" id="ARBA00023002"/>
    </source>
</evidence>
<dbReference type="AlphaFoldDB" id="A0A1I2U9J1"/>
<sequence length="252" mass="26081">MKLDSTTSAVVTGGASGLGAATCAELAARGVHVFALDLEQSIEGKAADNITYIATDVTDEQQVRQAVRQAAEAAPLRLAVTCAGICPSARIVGRKGTHDVGLFATTLNVNLVGTFSVMAAAADVMSTQEPINEDGARGLVVTTASVAAFEGQVGQAAYAASKGGVHALSITAARDLAGLGIRVNSIAPGIVETPMMAGITEEFREELQARVVFPKRMAKPTEFADLVVALAENDYLNGETIRLDGALRMPPR</sequence>
<dbReference type="InterPro" id="IPR002347">
    <property type="entry name" value="SDR_fam"/>
</dbReference>
<evidence type="ECO:0000313" key="4">
    <source>
        <dbReference type="Proteomes" id="UP000199065"/>
    </source>
</evidence>
<organism evidence="3 4">
    <name type="scientific">Corynebacterium spheniscorum</name>
    <dbReference type="NCBI Taxonomy" id="185761"/>
    <lineage>
        <taxon>Bacteria</taxon>
        <taxon>Bacillati</taxon>
        <taxon>Actinomycetota</taxon>
        <taxon>Actinomycetes</taxon>
        <taxon>Mycobacteriales</taxon>
        <taxon>Corynebacteriaceae</taxon>
        <taxon>Corynebacterium</taxon>
    </lineage>
</organism>
<dbReference type="GO" id="GO:0016491">
    <property type="term" value="F:oxidoreductase activity"/>
    <property type="evidence" value="ECO:0007669"/>
    <property type="project" value="UniProtKB-KW"/>
</dbReference>
<keyword evidence="2" id="KW-0560">Oxidoreductase</keyword>
<keyword evidence="4" id="KW-1185">Reference proteome</keyword>
<dbReference type="Pfam" id="PF00106">
    <property type="entry name" value="adh_short"/>
    <property type="match status" value="1"/>
</dbReference>
<dbReference type="InterPro" id="IPR020904">
    <property type="entry name" value="Sc_DH/Rdtase_CS"/>
</dbReference>
<dbReference type="Gene3D" id="3.40.50.720">
    <property type="entry name" value="NAD(P)-binding Rossmann-like Domain"/>
    <property type="match status" value="1"/>
</dbReference>
<dbReference type="PRINTS" id="PR00081">
    <property type="entry name" value="GDHRDH"/>
</dbReference>
<dbReference type="PANTHER" id="PTHR43658">
    <property type="entry name" value="SHORT-CHAIN DEHYDROGENASE/REDUCTASE"/>
    <property type="match status" value="1"/>
</dbReference>
<accession>A0A1I2U9J1</accession>
<name>A0A1I2U9J1_9CORY</name>